<gene>
    <name evidence="2" type="ORF">ARMOST_06513</name>
</gene>
<accession>A0A284R370</accession>
<evidence type="ECO:0000313" key="3">
    <source>
        <dbReference type="Proteomes" id="UP000219338"/>
    </source>
</evidence>
<proteinExistence type="predicted"/>
<feature type="compositionally biased region" description="Basic and acidic residues" evidence="1">
    <location>
        <begin position="71"/>
        <end position="80"/>
    </location>
</feature>
<evidence type="ECO:0000256" key="1">
    <source>
        <dbReference type="SAM" id="MobiDB-lite"/>
    </source>
</evidence>
<dbReference type="EMBL" id="FUEG01000004">
    <property type="protein sequence ID" value="SJL03167.1"/>
    <property type="molecule type" value="Genomic_DNA"/>
</dbReference>
<reference evidence="3" key="1">
    <citation type="journal article" date="2017" name="Nat. Ecol. Evol.">
        <title>Genome expansion and lineage-specific genetic innovations in the forest pathogenic fungi Armillaria.</title>
        <authorList>
            <person name="Sipos G."/>
            <person name="Prasanna A.N."/>
            <person name="Walter M.C."/>
            <person name="O'Connor E."/>
            <person name="Balint B."/>
            <person name="Krizsan K."/>
            <person name="Kiss B."/>
            <person name="Hess J."/>
            <person name="Varga T."/>
            <person name="Slot J."/>
            <person name="Riley R."/>
            <person name="Boka B."/>
            <person name="Rigling D."/>
            <person name="Barry K."/>
            <person name="Lee J."/>
            <person name="Mihaltcheva S."/>
            <person name="LaButti K."/>
            <person name="Lipzen A."/>
            <person name="Waldron R."/>
            <person name="Moloney N.M."/>
            <person name="Sperisen C."/>
            <person name="Kredics L."/>
            <person name="Vagvoelgyi C."/>
            <person name="Patrignani A."/>
            <person name="Fitzpatrick D."/>
            <person name="Nagy I."/>
            <person name="Doyle S."/>
            <person name="Anderson J.B."/>
            <person name="Grigoriev I.V."/>
            <person name="Gueldener U."/>
            <person name="Muensterkoetter M."/>
            <person name="Nagy L.G."/>
        </authorList>
    </citation>
    <scope>NUCLEOTIDE SEQUENCE [LARGE SCALE GENOMIC DNA]</scope>
    <source>
        <strain evidence="3">C18/9</strain>
    </source>
</reference>
<dbReference type="Proteomes" id="UP000219338">
    <property type="component" value="Unassembled WGS sequence"/>
</dbReference>
<organism evidence="2 3">
    <name type="scientific">Armillaria ostoyae</name>
    <name type="common">Armillaria root rot fungus</name>
    <dbReference type="NCBI Taxonomy" id="47428"/>
    <lineage>
        <taxon>Eukaryota</taxon>
        <taxon>Fungi</taxon>
        <taxon>Dikarya</taxon>
        <taxon>Basidiomycota</taxon>
        <taxon>Agaricomycotina</taxon>
        <taxon>Agaricomycetes</taxon>
        <taxon>Agaricomycetidae</taxon>
        <taxon>Agaricales</taxon>
        <taxon>Marasmiineae</taxon>
        <taxon>Physalacriaceae</taxon>
        <taxon>Armillaria</taxon>
    </lineage>
</organism>
<sequence>MTLYDSFSGIFLVWIPSVGGILELQTRGLMVFEYTALSTGFLVPVFSPKRGCLDVFHSRPHRMKQRGPARPHVEADQETP</sequence>
<feature type="region of interest" description="Disordered" evidence="1">
    <location>
        <begin position="59"/>
        <end position="80"/>
    </location>
</feature>
<keyword evidence="3" id="KW-1185">Reference proteome</keyword>
<name>A0A284R370_ARMOS</name>
<protein>
    <submittedName>
        <fullName evidence="2">Uncharacterized protein</fullName>
    </submittedName>
</protein>
<feature type="compositionally biased region" description="Basic residues" evidence="1">
    <location>
        <begin position="59"/>
        <end position="69"/>
    </location>
</feature>
<evidence type="ECO:0000313" key="2">
    <source>
        <dbReference type="EMBL" id="SJL03167.1"/>
    </source>
</evidence>
<dbReference type="AlphaFoldDB" id="A0A284R370"/>